<dbReference type="EC" id="2.6.1.22" evidence="5"/>
<evidence type="ECO:0000256" key="15">
    <source>
        <dbReference type="ARBA" id="ARBA00048021"/>
    </source>
</evidence>
<dbReference type="InterPro" id="IPR049704">
    <property type="entry name" value="Aminotrans_3_PPA_site"/>
</dbReference>
<evidence type="ECO:0000256" key="6">
    <source>
        <dbReference type="ARBA" id="ARBA00012912"/>
    </source>
</evidence>
<sequence>MKTEVKKFIQLKTKIPGPKAAELLRKKEQNVPRGPFNTLSTFAVKGEGALLTDVDGNTFIDLAGAIGSLNVGHCPPKVVEAIKKQVDQYIHPCFHVMMYEPYIQLAEKLNEIAPGTHHKKTFFLNSGAEAVENAVKIARKYTGRKAIISFERGFHGRTLLAMSLTSKVKPYKFGFGPFAPDTYKMPYPYYYRKPSGMTNEELDAEILRRLEDFFVSEVPAEEVAAIIMEPVQGEGGFIVPSKTFVQGVKQICEKYGILFIADEIQTGFGRTGKMFAIEHFDVVPDLITMSKSIGAGVPISAVTGRAEVMDAPNPGEIGGTYGGSPLGCVAALQVIDMLQQERLIERANVIGQTVINRFRQLQEKYETVGDVRGLGAMVAIEFVKDSETKEPNKELTAAILQECHQRGVIVMSAGIYSNVIRLLTPLVITDEQLAEALDVMEEVISELA</sequence>
<comment type="catalytic activity">
    <reaction evidence="15">
        <text>4-aminobutanoate + 2-oxoglutarate = succinate semialdehyde + L-glutamate</text>
        <dbReference type="Rhea" id="RHEA:23352"/>
        <dbReference type="ChEBI" id="CHEBI:16810"/>
        <dbReference type="ChEBI" id="CHEBI:29985"/>
        <dbReference type="ChEBI" id="CHEBI:57706"/>
        <dbReference type="ChEBI" id="CHEBI:59888"/>
        <dbReference type="EC" id="2.6.1.19"/>
    </reaction>
</comment>
<evidence type="ECO:0000256" key="7">
    <source>
        <dbReference type="ARBA" id="ARBA00018543"/>
    </source>
</evidence>
<name>A0A023DJQ5_9BACL</name>
<evidence type="ECO:0000256" key="4">
    <source>
        <dbReference type="ARBA" id="ARBA00008954"/>
    </source>
</evidence>
<dbReference type="GO" id="GO:0009448">
    <property type="term" value="P:gamma-aminobutyric acid metabolic process"/>
    <property type="evidence" value="ECO:0007669"/>
    <property type="project" value="InterPro"/>
</dbReference>
<comment type="catalytic activity">
    <reaction evidence="1">
        <text>(S)-3-amino-2-methylpropanoate + 2-oxoglutarate = 2-methyl-3-oxopropanoate + L-glutamate</text>
        <dbReference type="Rhea" id="RHEA:13993"/>
        <dbReference type="ChEBI" id="CHEBI:16810"/>
        <dbReference type="ChEBI" id="CHEBI:29985"/>
        <dbReference type="ChEBI" id="CHEBI:57700"/>
        <dbReference type="ChEBI" id="CHEBI:58655"/>
        <dbReference type="EC" id="2.6.1.22"/>
    </reaction>
</comment>
<dbReference type="FunFam" id="3.40.640.10:FF:000013">
    <property type="entry name" value="4-aminobutyrate aminotransferase"/>
    <property type="match status" value="1"/>
</dbReference>
<dbReference type="NCBIfam" id="TIGR00700">
    <property type="entry name" value="GABAtrnsam"/>
    <property type="match status" value="1"/>
</dbReference>
<evidence type="ECO:0000313" key="19">
    <source>
        <dbReference type="Proteomes" id="UP000023561"/>
    </source>
</evidence>
<dbReference type="OrthoDB" id="9807885at2"/>
<evidence type="ECO:0000313" key="18">
    <source>
        <dbReference type="EMBL" id="GAJ41500.1"/>
    </source>
</evidence>
<evidence type="ECO:0000256" key="13">
    <source>
        <dbReference type="ARBA" id="ARBA00030857"/>
    </source>
</evidence>
<dbReference type="GO" id="GO:0042802">
    <property type="term" value="F:identical protein binding"/>
    <property type="evidence" value="ECO:0007669"/>
    <property type="project" value="TreeGrafter"/>
</dbReference>
<keyword evidence="9 18" id="KW-0808">Transferase</keyword>
<dbReference type="EMBL" id="BAWO01000072">
    <property type="protein sequence ID" value="GAJ41500.1"/>
    <property type="molecule type" value="Genomic_DNA"/>
</dbReference>
<evidence type="ECO:0000256" key="9">
    <source>
        <dbReference type="ARBA" id="ARBA00022679"/>
    </source>
</evidence>
<evidence type="ECO:0000256" key="17">
    <source>
        <dbReference type="RuleBase" id="RU003560"/>
    </source>
</evidence>
<dbReference type="AlphaFoldDB" id="A0A023DJQ5"/>
<organism evidence="18 19">
    <name type="scientific">Parageobacillus caldoxylosilyticus NBRC 107762</name>
    <dbReference type="NCBI Taxonomy" id="1220594"/>
    <lineage>
        <taxon>Bacteria</taxon>
        <taxon>Bacillati</taxon>
        <taxon>Bacillota</taxon>
        <taxon>Bacilli</taxon>
        <taxon>Bacillales</taxon>
        <taxon>Anoxybacillaceae</taxon>
        <taxon>Saccharococcus</taxon>
    </lineage>
</organism>
<dbReference type="Gene3D" id="3.90.1150.10">
    <property type="entry name" value="Aspartate Aminotransferase, domain 1"/>
    <property type="match status" value="1"/>
</dbReference>
<dbReference type="GO" id="GO:0047589">
    <property type="term" value="F:5-aminovalerate transaminase activity"/>
    <property type="evidence" value="ECO:0007669"/>
    <property type="project" value="UniProtKB-ARBA"/>
</dbReference>
<keyword evidence="8 18" id="KW-0032">Aminotransferase</keyword>
<dbReference type="InterPro" id="IPR015421">
    <property type="entry name" value="PyrdxlP-dep_Trfase_major"/>
</dbReference>
<dbReference type="InterPro" id="IPR005814">
    <property type="entry name" value="Aminotrans_3"/>
</dbReference>
<dbReference type="GO" id="GO:0030170">
    <property type="term" value="F:pyridoxal phosphate binding"/>
    <property type="evidence" value="ECO:0007669"/>
    <property type="project" value="InterPro"/>
</dbReference>
<comment type="pathway">
    <text evidence="3">Amino-acid degradation; 4-aminobutanoate degradation.</text>
</comment>
<evidence type="ECO:0000256" key="12">
    <source>
        <dbReference type="ARBA" id="ARBA00030204"/>
    </source>
</evidence>
<dbReference type="NCBIfam" id="NF005376">
    <property type="entry name" value="PRK06918.1"/>
    <property type="match status" value="1"/>
</dbReference>
<gene>
    <name evidence="18" type="primary">gabT</name>
    <name evidence="18" type="ORF">GCA01S_072_00170</name>
</gene>
<dbReference type="Gene3D" id="3.40.640.10">
    <property type="entry name" value="Type I PLP-dependent aspartate aminotransferase-like (Major domain)"/>
    <property type="match status" value="1"/>
</dbReference>
<keyword evidence="10 17" id="KW-0663">Pyridoxal phosphate</keyword>
<dbReference type="FunFam" id="3.90.1150.10:FF:000022">
    <property type="entry name" value="4-aminobutyrate aminotransferase"/>
    <property type="match status" value="1"/>
</dbReference>
<dbReference type="GO" id="GO:0034386">
    <property type="term" value="F:4-aminobutyrate:2-oxoglutarate transaminase activity"/>
    <property type="evidence" value="ECO:0007669"/>
    <property type="project" value="UniProtKB-EC"/>
</dbReference>
<comment type="caution">
    <text evidence="18">The sequence shown here is derived from an EMBL/GenBank/DDBJ whole genome shotgun (WGS) entry which is preliminary data.</text>
</comment>
<evidence type="ECO:0000256" key="10">
    <source>
        <dbReference type="ARBA" id="ARBA00022898"/>
    </source>
</evidence>
<dbReference type="InterPro" id="IPR004632">
    <property type="entry name" value="4NH2But_aminotransferase_bac"/>
</dbReference>
<dbReference type="Pfam" id="PF00202">
    <property type="entry name" value="Aminotran_3"/>
    <property type="match status" value="1"/>
</dbReference>
<dbReference type="Proteomes" id="UP000023561">
    <property type="component" value="Unassembled WGS sequence"/>
</dbReference>
<dbReference type="PANTHER" id="PTHR11986:SF58">
    <property type="entry name" value="LEUCINE_METHIONINE RACEMASE"/>
    <property type="match status" value="1"/>
</dbReference>
<evidence type="ECO:0000256" key="3">
    <source>
        <dbReference type="ARBA" id="ARBA00005176"/>
    </source>
</evidence>
<dbReference type="InterPro" id="IPR015424">
    <property type="entry name" value="PyrdxlP-dep_Trfase"/>
</dbReference>
<reference evidence="18 19" key="1">
    <citation type="submission" date="2014-04" db="EMBL/GenBank/DDBJ databases">
        <title>Whole genome shotgun sequence of Geobacillus caldoxylosilyticus NBRC 107762.</title>
        <authorList>
            <person name="Hosoyama A."/>
            <person name="Hosoyama Y."/>
            <person name="Katano-Makiyama Y."/>
            <person name="Tsuchikane K."/>
            <person name="Ohji S."/>
            <person name="Ichikawa N."/>
            <person name="Yamazoe A."/>
            <person name="Fujita N."/>
        </authorList>
    </citation>
    <scope>NUCLEOTIDE SEQUENCE [LARGE SCALE GENOMIC DNA]</scope>
    <source>
        <strain evidence="18 19">NBRC 107762</strain>
    </source>
</reference>
<comment type="cofactor">
    <cofactor evidence="2">
        <name>pyridoxal 5'-phosphate</name>
        <dbReference type="ChEBI" id="CHEBI:597326"/>
    </cofactor>
</comment>
<evidence type="ECO:0000256" key="1">
    <source>
        <dbReference type="ARBA" id="ARBA00001750"/>
    </source>
</evidence>
<evidence type="ECO:0000256" key="8">
    <source>
        <dbReference type="ARBA" id="ARBA00022576"/>
    </source>
</evidence>
<dbReference type="PANTHER" id="PTHR11986">
    <property type="entry name" value="AMINOTRANSFERASE CLASS III"/>
    <property type="match status" value="1"/>
</dbReference>
<dbReference type="CDD" id="cd00610">
    <property type="entry name" value="OAT_like"/>
    <property type="match status" value="1"/>
</dbReference>
<dbReference type="InterPro" id="IPR015422">
    <property type="entry name" value="PyrdxlP-dep_Trfase_small"/>
</dbReference>
<comment type="similarity">
    <text evidence="4 17">Belongs to the class-III pyridoxal-phosphate-dependent aminotransferase family.</text>
</comment>
<dbReference type="GO" id="GO:0047298">
    <property type="term" value="F:(S)-3-amino-2-methylpropionate transaminase activity"/>
    <property type="evidence" value="ECO:0007669"/>
    <property type="project" value="UniProtKB-EC"/>
</dbReference>
<evidence type="ECO:0000256" key="14">
    <source>
        <dbReference type="ARBA" id="ARBA00031787"/>
    </source>
</evidence>
<dbReference type="InterPro" id="IPR050103">
    <property type="entry name" value="Class-III_PLP-dep_AT"/>
</dbReference>
<dbReference type="RefSeq" id="WP_042411813.1">
    <property type="nucleotide sequence ID" value="NZ_BAWO01000072.1"/>
</dbReference>
<evidence type="ECO:0000256" key="5">
    <source>
        <dbReference type="ARBA" id="ARBA00012876"/>
    </source>
</evidence>
<dbReference type="PROSITE" id="PS00600">
    <property type="entry name" value="AA_TRANSFER_CLASS_3"/>
    <property type="match status" value="1"/>
</dbReference>
<proteinExistence type="inferred from homology"/>
<evidence type="ECO:0000256" key="2">
    <source>
        <dbReference type="ARBA" id="ARBA00001933"/>
    </source>
</evidence>
<evidence type="ECO:0000256" key="11">
    <source>
        <dbReference type="ARBA" id="ARBA00029760"/>
    </source>
</evidence>
<accession>A0A023DJQ5</accession>
<keyword evidence="19" id="KW-1185">Reference proteome</keyword>
<dbReference type="PIRSF" id="PIRSF000521">
    <property type="entry name" value="Transaminase_4ab_Lys_Orn"/>
    <property type="match status" value="1"/>
</dbReference>
<evidence type="ECO:0000256" key="16">
    <source>
        <dbReference type="ARBA" id="ARBA00050054"/>
    </source>
</evidence>
<dbReference type="EC" id="2.6.1.19" evidence="6"/>
<dbReference type="SUPFAM" id="SSF53383">
    <property type="entry name" value="PLP-dependent transferases"/>
    <property type="match status" value="1"/>
</dbReference>
<protein>
    <recommendedName>
        <fullName evidence="7">4-aminobutyrate aminotransferase</fullName>
        <ecNumber evidence="6">2.6.1.19</ecNumber>
        <ecNumber evidence="5">2.6.1.22</ecNumber>
    </recommendedName>
    <alternativeName>
        <fullName evidence="13">(S)-3-amino-2-methylpropionate transaminase</fullName>
    </alternativeName>
    <alternativeName>
        <fullName evidence="14">GABA aminotransferase</fullName>
    </alternativeName>
    <alternativeName>
        <fullName evidence="12">Gamma-amino-N-butyrate transaminase</fullName>
    </alternativeName>
    <alternativeName>
        <fullName evidence="16">Glutamate:succinic semialdehyde transaminase</fullName>
    </alternativeName>
    <alternativeName>
        <fullName evidence="11">L-AIBAT</fullName>
    </alternativeName>
</protein>